<organism evidence="1 2">
    <name type="scientific">Mycena metata</name>
    <dbReference type="NCBI Taxonomy" id="1033252"/>
    <lineage>
        <taxon>Eukaryota</taxon>
        <taxon>Fungi</taxon>
        <taxon>Dikarya</taxon>
        <taxon>Basidiomycota</taxon>
        <taxon>Agaricomycotina</taxon>
        <taxon>Agaricomycetes</taxon>
        <taxon>Agaricomycetidae</taxon>
        <taxon>Agaricales</taxon>
        <taxon>Marasmiineae</taxon>
        <taxon>Mycenaceae</taxon>
        <taxon>Mycena</taxon>
    </lineage>
</organism>
<evidence type="ECO:0000313" key="2">
    <source>
        <dbReference type="Proteomes" id="UP001215598"/>
    </source>
</evidence>
<dbReference type="AlphaFoldDB" id="A0AAD7HI76"/>
<evidence type="ECO:0000313" key="1">
    <source>
        <dbReference type="EMBL" id="KAJ7721147.1"/>
    </source>
</evidence>
<sequence>MISRASAPVAVLRAVALKGAFVLRGRASRANHKVIAHSAIQASEKPEDPQQREKRLKRLAEYRSRPGAREKQKLLMAERRAAVKARGCQWDPPKKIKSVVPDVNAPLASPELPPEADSPRPSVCGDPSITSAEQVAIHMLLELGDTAGPKTPGQEIVVEEPQVSHTSSHHSSLEAVEQAPIRRRPIDAIFITDKLDRHADSVFTDKLPPNASPASQLQKKMQRDLGVLGPLTWVQQAQIHVATLGLPGSSANVEDLSLPVVGRRQSLKSECIRQWREGVRNEETEGELQWDAEEQRGFSEAVLRWGSELR</sequence>
<accession>A0AAD7HI76</accession>
<reference evidence="1" key="1">
    <citation type="submission" date="2023-03" db="EMBL/GenBank/DDBJ databases">
        <title>Massive genome expansion in bonnet fungi (Mycena s.s.) driven by repeated elements and novel gene families across ecological guilds.</title>
        <authorList>
            <consortium name="Lawrence Berkeley National Laboratory"/>
            <person name="Harder C.B."/>
            <person name="Miyauchi S."/>
            <person name="Viragh M."/>
            <person name="Kuo A."/>
            <person name="Thoen E."/>
            <person name="Andreopoulos B."/>
            <person name="Lu D."/>
            <person name="Skrede I."/>
            <person name="Drula E."/>
            <person name="Henrissat B."/>
            <person name="Morin E."/>
            <person name="Kohler A."/>
            <person name="Barry K."/>
            <person name="LaButti K."/>
            <person name="Morin E."/>
            <person name="Salamov A."/>
            <person name="Lipzen A."/>
            <person name="Mereny Z."/>
            <person name="Hegedus B."/>
            <person name="Baldrian P."/>
            <person name="Stursova M."/>
            <person name="Weitz H."/>
            <person name="Taylor A."/>
            <person name="Grigoriev I.V."/>
            <person name="Nagy L.G."/>
            <person name="Martin F."/>
            <person name="Kauserud H."/>
        </authorList>
    </citation>
    <scope>NUCLEOTIDE SEQUENCE</scope>
    <source>
        <strain evidence="1">CBHHK182m</strain>
    </source>
</reference>
<proteinExistence type="predicted"/>
<dbReference type="EMBL" id="JARKIB010000233">
    <property type="protein sequence ID" value="KAJ7721147.1"/>
    <property type="molecule type" value="Genomic_DNA"/>
</dbReference>
<dbReference type="Proteomes" id="UP001215598">
    <property type="component" value="Unassembled WGS sequence"/>
</dbReference>
<gene>
    <name evidence="1" type="ORF">B0H16DRAFT_1738471</name>
</gene>
<name>A0AAD7HI76_9AGAR</name>
<protein>
    <submittedName>
        <fullName evidence="1">Uncharacterized protein</fullName>
    </submittedName>
</protein>
<keyword evidence="2" id="KW-1185">Reference proteome</keyword>
<comment type="caution">
    <text evidence="1">The sequence shown here is derived from an EMBL/GenBank/DDBJ whole genome shotgun (WGS) entry which is preliminary data.</text>
</comment>